<dbReference type="GO" id="GO:0008360">
    <property type="term" value="P:regulation of cell shape"/>
    <property type="evidence" value="ECO:0007669"/>
    <property type="project" value="UniProtKB-KW"/>
</dbReference>
<keyword evidence="4" id="KW-0133">Cell shape</keyword>
<dbReference type="Pfam" id="PF00768">
    <property type="entry name" value="Peptidase_S11"/>
    <property type="match status" value="1"/>
</dbReference>
<feature type="active site" evidence="7">
    <location>
        <position position="143"/>
    </location>
</feature>
<gene>
    <name evidence="11" type="ORF">COT71_00625</name>
</gene>
<dbReference type="Proteomes" id="UP000230731">
    <property type="component" value="Unassembled WGS sequence"/>
</dbReference>
<dbReference type="PROSITE" id="PS51257">
    <property type="entry name" value="PROKAR_LIPOPROTEIN"/>
    <property type="match status" value="1"/>
</dbReference>
<sequence>MPKSTFWLGLLTILLAAACGMVVWHLAAAERTVPAGIVDGIQLGFDVLEADAGRAANGASAESTVWWDSEAGVMRAENNAFVVRPIASLTKLMTAMVALDHGIDWDQPVDILPEEYVIGGQLLLHSGEKVTMRDLFHASLLGSANNATLAYVRALHIPEEEFIREMNRKAIALGLEQTRFSEVTGLDTDNVSTAYEAARMAEAAFRDYPEIARVTSLHDYSFTVLGRGRVHTISNTNKLLSDGDMSFTGSKTGYLYEAGYCLVVRGADKLSRHIVVVLGAASERQSLETIKKIALQFD</sequence>
<evidence type="ECO:0000256" key="5">
    <source>
        <dbReference type="ARBA" id="ARBA00022984"/>
    </source>
</evidence>
<accession>A0A2M6X076</accession>
<evidence type="ECO:0000256" key="3">
    <source>
        <dbReference type="ARBA" id="ARBA00022801"/>
    </source>
</evidence>
<protein>
    <recommendedName>
        <fullName evidence="10">Peptidase S11 D-alanyl-D-alanine carboxypeptidase A N-terminal domain-containing protein</fullName>
    </recommendedName>
</protein>
<dbReference type="PRINTS" id="PR00725">
    <property type="entry name" value="DADACBPTASE1"/>
</dbReference>
<dbReference type="GO" id="GO:0006508">
    <property type="term" value="P:proteolysis"/>
    <property type="evidence" value="ECO:0007669"/>
    <property type="project" value="InterPro"/>
</dbReference>
<evidence type="ECO:0000256" key="9">
    <source>
        <dbReference type="RuleBase" id="RU004016"/>
    </source>
</evidence>
<evidence type="ECO:0000256" key="8">
    <source>
        <dbReference type="PIRSR" id="PIRSR618044-2"/>
    </source>
</evidence>
<dbReference type="Gene3D" id="3.40.710.10">
    <property type="entry name" value="DD-peptidase/beta-lactamase superfamily"/>
    <property type="match status" value="1"/>
</dbReference>
<dbReference type="EMBL" id="PEZP01000006">
    <property type="protein sequence ID" value="PIT98463.1"/>
    <property type="molecule type" value="Genomic_DNA"/>
</dbReference>
<organism evidence="11 12">
    <name type="scientific">Candidatus Andersenbacteria bacterium CG10_big_fil_rev_8_21_14_0_10_54_11</name>
    <dbReference type="NCBI Taxonomy" id="1974485"/>
    <lineage>
        <taxon>Bacteria</taxon>
        <taxon>Candidatus Anderseniibacteriota</taxon>
    </lineage>
</organism>
<dbReference type="GO" id="GO:0009002">
    <property type="term" value="F:serine-type D-Ala-D-Ala carboxypeptidase activity"/>
    <property type="evidence" value="ECO:0007669"/>
    <property type="project" value="InterPro"/>
</dbReference>
<evidence type="ECO:0000313" key="12">
    <source>
        <dbReference type="Proteomes" id="UP000230731"/>
    </source>
</evidence>
<evidence type="ECO:0000256" key="2">
    <source>
        <dbReference type="ARBA" id="ARBA00022729"/>
    </source>
</evidence>
<keyword evidence="3" id="KW-0378">Hydrolase</keyword>
<feature type="active site" description="Proton acceptor" evidence="7">
    <location>
        <position position="91"/>
    </location>
</feature>
<dbReference type="GO" id="GO:0009252">
    <property type="term" value="P:peptidoglycan biosynthetic process"/>
    <property type="evidence" value="ECO:0007669"/>
    <property type="project" value="UniProtKB-KW"/>
</dbReference>
<keyword evidence="5" id="KW-0573">Peptidoglycan synthesis</keyword>
<feature type="binding site" evidence="8">
    <location>
        <position position="251"/>
    </location>
    <ligand>
        <name>substrate</name>
    </ligand>
</feature>
<feature type="domain" description="Peptidase S11 D-alanyl-D-alanine carboxypeptidase A N-terminal" evidence="10">
    <location>
        <begin position="58"/>
        <end position="281"/>
    </location>
</feature>
<evidence type="ECO:0000256" key="4">
    <source>
        <dbReference type="ARBA" id="ARBA00022960"/>
    </source>
</evidence>
<dbReference type="SUPFAM" id="SSF56601">
    <property type="entry name" value="beta-lactamase/transpeptidase-like"/>
    <property type="match status" value="1"/>
</dbReference>
<dbReference type="InterPro" id="IPR012338">
    <property type="entry name" value="Beta-lactam/transpept-like"/>
</dbReference>
<dbReference type="PANTHER" id="PTHR21581">
    <property type="entry name" value="D-ALANYL-D-ALANINE CARBOXYPEPTIDASE"/>
    <property type="match status" value="1"/>
</dbReference>
<keyword evidence="2" id="KW-0732">Signal</keyword>
<reference evidence="12" key="1">
    <citation type="submission" date="2017-09" db="EMBL/GenBank/DDBJ databases">
        <title>Depth-based differentiation of microbial function through sediment-hosted aquifers and enrichment of novel symbionts in the deep terrestrial subsurface.</title>
        <authorList>
            <person name="Probst A.J."/>
            <person name="Ladd B."/>
            <person name="Jarett J.K."/>
            <person name="Geller-Mcgrath D.E."/>
            <person name="Sieber C.M.K."/>
            <person name="Emerson J.B."/>
            <person name="Anantharaman K."/>
            <person name="Thomas B.C."/>
            <person name="Malmstrom R."/>
            <person name="Stieglmeier M."/>
            <person name="Klingl A."/>
            <person name="Woyke T."/>
            <person name="Ryan C.M."/>
            <person name="Banfield J.F."/>
        </authorList>
    </citation>
    <scope>NUCLEOTIDE SEQUENCE [LARGE SCALE GENOMIC DNA]</scope>
</reference>
<comment type="similarity">
    <text evidence="1 9">Belongs to the peptidase S11 family.</text>
</comment>
<name>A0A2M6X076_9BACT</name>
<dbReference type="PANTHER" id="PTHR21581:SF26">
    <property type="entry name" value="D-ALANYL-D-ALANINE ENDOPEPTIDASE"/>
    <property type="match status" value="1"/>
</dbReference>
<proteinExistence type="inferred from homology"/>
<dbReference type="InterPro" id="IPR018044">
    <property type="entry name" value="Peptidase_S11"/>
</dbReference>
<comment type="caution">
    <text evidence="11">The sequence shown here is derived from an EMBL/GenBank/DDBJ whole genome shotgun (WGS) entry which is preliminary data.</text>
</comment>
<feature type="active site" description="Acyl-ester intermediate" evidence="7">
    <location>
        <position position="88"/>
    </location>
</feature>
<keyword evidence="6" id="KW-0961">Cell wall biogenesis/degradation</keyword>
<dbReference type="InterPro" id="IPR001967">
    <property type="entry name" value="Peptidase_S11_N"/>
</dbReference>
<evidence type="ECO:0000256" key="6">
    <source>
        <dbReference type="ARBA" id="ARBA00023316"/>
    </source>
</evidence>
<dbReference type="GO" id="GO:0071555">
    <property type="term" value="P:cell wall organization"/>
    <property type="evidence" value="ECO:0007669"/>
    <property type="project" value="UniProtKB-KW"/>
</dbReference>
<evidence type="ECO:0000256" key="7">
    <source>
        <dbReference type="PIRSR" id="PIRSR618044-1"/>
    </source>
</evidence>
<dbReference type="AlphaFoldDB" id="A0A2M6X076"/>
<evidence type="ECO:0000259" key="10">
    <source>
        <dbReference type="Pfam" id="PF00768"/>
    </source>
</evidence>
<evidence type="ECO:0000313" key="11">
    <source>
        <dbReference type="EMBL" id="PIT98463.1"/>
    </source>
</evidence>
<evidence type="ECO:0000256" key="1">
    <source>
        <dbReference type="ARBA" id="ARBA00007164"/>
    </source>
</evidence>